<protein>
    <submittedName>
        <fullName evidence="1">Uncharacterized protein</fullName>
    </submittedName>
</protein>
<dbReference type="EMBL" id="VSSQ01042171">
    <property type="protein sequence ID" value="MPM95710.1"/>
    <property type="molecule type" value="Genomic_DNA"/>
</dbReference>
<proteinExistence type="predicted"/>
<accession>A0A645E1T1</accession>
<sequence>MYVEQPAAFAICLFPYHYQKEVQVELLYLPILPVV</sequence>
<reference evidence="1" key="1">
    <citation type="submission" date="2019-08" db="EMBL/GenBank/DDBJ databases">
        <authorList>
            <person name="Kucharzyk K."/>
            <person name="Murdoch R.W."/>
            <person name="Higgins S."/>
            <person name="Loffler F."/>
        </authorList>
    </citation>
    <scope>NUCLEOTIDE SEQUENCE</scope>
</reference>
<evidence type="ECO:0000313" key="1">
    <source>
        <dbReference type="EMBL" id="MPM95710.1"/>
    </source>
</evidence>
<gene>
    <name evidence="1" type="ORF">SDC9_142865</name>
</gene>
<organism evidence="1">
    <name type="scientific">bioreactor metagenome</name>
    <dbReference type="NCBI Taxonomy" id="1076179"/>
    <lineage>
        <taxon>unclassified sequences</taxon>
        <taxon>metagenomes</taxon>
        <taxon>ecological metagenomes</taxon>
    </lineage>
</organism>
<dbReference type="AlphaFoldDB" id="A0A645E1T1"/>
<comment type="caution">
    <text evidence="1">The sequence shown here is derived from an EMBL/GenBank/DDBJ whole genome shotgun (WGS) entry which is preliminary data.</text>
</comment>
<name>A0A645E1T1_9ZZZZ</name>